<dbReference type="AlphaFoldDB" id="I0IQ56"/>
<keyword evidence="2" id="KW-1185">Reference proteome</keyword>
<evidence type="ECO:0000313" key="1">
    <source>
        <dbReference type="EMBL" id="BAM07405.1"/>
    </source>
</evidence>
<dbReference type="KEGG" id="lfc:LFE_1725"/>
<dbReference type="RefSeq" id="WP_014449890.1">
    <property type="nucleotide sequence ID" value="NC_017094.1"/>
</dbReference>
<dbReference type="Proteomes" id="UP000007382">
    <property type="component" value="Chromosome"/>
</dbReference>
<dbReference type="Gene3D" id="3.40.30.10">
    <property type="entry name" value="Glutaredoxin"/>
    <property type="match status" value="1"/>
</dbReference>
<dbReference type="InterPro" id="IPR036249">
    <property type="entry name" value="Thioredoxin-like_sf"/>
</dbReference>
<accession>I0IQ56</accession>
<sequence length="290" mass="32043">MDKLPGFRPLSLFPIFFFLLLTTCQSLQPRNSTLLSIPKAQILLSGITKGKVTVVKTFNGPSGLTGILIKENSTHLAIVYATADAKTLIAGTLFDKNGINLTKQSADAFLKEETNSAPKKTQFQEDEADQIKVSPFKMDLLEKETSFLSQGQGSKVLWIFFDPNCIWCHRLFLMIHQHPIPETIEIRWIPVGFLKSGSIGKASAILKNGFAELSKDEINFDTENEEGGAPIISSPKFRSMVQKNNRILKLLGNGGLETPTLIYRKKGINYLFPGFPDKGEWAGIIGALSP</sequence>
<dbReference type="HOGENOM" id="CLU_080090_1_0_0"/>
<dbReference type="OrthoDB" id="12976at2"/>
<dbReference type="eggNOG" id="COG1651">
    <property type="taxonomic scope" value="Bacteria"/>
</dbReference>
<dbReference type="GO" id="GO:0042597">
    <property type="term" value="C:periplasmic space"/>
    <property type="evidence" value="ECO:0007669"/>
    <property type="project" value="InterPro"/>
</dbReference>
<reference evidence="1 2" key="1">
    <citation type="journal article" date="2012" name="J. Bacteriol.">
        <title>Complete Genome Sequence of Leptospirillum ferrooxidans Strain C2-3, Isolated from a Fresh Volcanic Ash Deposit on the Island of Miyake, Japan.</title>
        <authorList>
            <person name="Fujimura R."/>
            <person name="Sato Y."/>
            <person name="Nishizawa T."/>
            <person name="Oshima K."/>
            <person name="Kim S.-W."/>
            <person name="Hattori M."/>
            <person name="Kamijo T."/>
            <person name="Ohta H."/>
        </authorList>
    </citation>
    <scope>NUCLEOTIDE SEQUENCE [LARGE SCALE GENOMIC DNA]</scope>
    <source>
        <strain evidence="1 2">C2-3</strain>
    </source>
</reference>
<dbReference type="SUPFAM" id="SSF52833">
    <property type="entry name" value="Thioredoxin-like"/>
    <property type="match status" value="1"/>
</dbReference>
<name>I0IQ56_LEPFC</name>
<evidence type="ECO:0000313" key="2">
    <source>
        <dbReference type="Proteomes" id="UP000007382"/>
    </source>
</evidence>
<organism evidence="1 2">
    <name type="scientific">Leptospirillum ferrooxidans (strain C2-3)</name>
    <dbReference type="NCBI Taxonomy" id="1162668"/>
    <lineage>
        <taxon>Bacteria</taxon>
        <taxon>Pseudomonadati</taxon>
        <taxon>Nitrospirota</taxon>
        <taxon>Nitrospiria</taxon>
        <taxon>Nitrospirales</taxon>
        <taxon>Nitrospiraceae</taxon>
        <taxon>Leptospirillum</taxon>
    </lineage>
</organism>
<dbReference type="Gene3D" id="3.10.450.70">
    <property type="entry name" value="Disulphide bond isomerase, DsbC/G, N-terminal"/>
    <property type="match status" value="1"/>
</dbReference>
<dbReference type="PANTHER" id="PTHR35272">
    <property type="entry name" value="THIOL:DISULFIDE INTERCHANGE PROTEIN DSBC-RELATED"/>
    <property type="match status" value="1"/>
</dbReference>
<gene>
    <name evidence="1" type="ordered locus">LFE_1725</name>
</gene>
<dbReference type="SUPFAM" id="SSF54423">
    <property type="entry name" value="DsbC/DsbG N-terminal domain-like"/>
    <property type="match status" value="1"/>
</dbReference>
<dbReference type="PATRIC" id="fig|1162668.3.peg.2048"/>
<proteinExistence type="predicted"/>
<dbReference type="STRING" id="1162668.LFE_1725"/>
<protein>
    <submittedName>
        <fullName evidence="1">Putative thiol:disulfide interchange protein DsbG</fullName>
    </submittedName>
</protein>
<dbReference type="InterPro" id="IPR009094">
    <property type="entry name" value="DiS-bond_isomerase_DsbC/G_N_sf"/>
</dbReference>
<dbReference type="EMBL" id="AP012342">
    <property type="protein sequence ID" value="BAM07405.1"/>
    <property type="molecule type" value="Genomic_DNA"/>
</dbReference>
<reference evidence="2" key="2">
    <citation type="submission" date="2012-03" db="EMBL/GenBank/DDBJ databases">
        <title>The complete genome sequence of the pioneer microbe on fresh volcanic deposit, Leptospirillum ferrooxidans strain C2-3.</title>
        <authorList>
            <person name="Fujimura R."/>
            <person name="Sato Y."/>
            <person name="Nishizawa T."/>
            <person name="Nanba K."/>
            <person name="Oshima K."/>
            <person name="Hattori M."/>
            <person name="Kamijo T."/>
            <person name="Ohta H."/>
        </authorList>
    </citation>
    <scope>NUCLEOTIDE SEQUENCE [LARGE SCALE GENOMIC DNA]</scope>
    <source>
        <strain evidence="2">C2-3</strain>
    </source>
</reference>
<dbReference type="PANTHER" id="PTHR35272:SF4">
    <property type="entry name" value="THIOL:DISULFIDE INTERCHANGE PROTEIN DSBG"/>
    <property type="match status" value="1"/>
</dbReference>
<dbReference type="InterPro" id="IPR051470">
    <property type="entry name" value="Thiol:disulfide_interchange"/>
</dbReference>